<dbReference type="AlphaFoldDB" id="A0A139LAX7"/>
<evidence type="ECO:0000313" key="1">
    <source>
        <dbReference type="EMBL" id="KXT48597.1"/>
    </source>
</evidence>
<reference evidence="1 2" key="1">
    <citation type="submission" date="2016-02" db="EMBL/GenBank/DDBJ databases">
        <authorList>
            <person name="Wen L."/>
            <person name="He K."/>
            <person name="Yang H."/>
        </authorList>
    </citation>
    <scope>NUCLEOTIDE SEQUENCE [LARGE SCALE GENOMIC DNA]</scope>
    <source>
        <strain evidence="1 2">KLE1704</strain>
    </source>
</reference>
<proteinExistence type="predicted"/>
<dbReference type="PATRIC" id="fig|329854.7.peg.2928"/>
<dbReference type="EMBL" id="LTDF01000098">
    <property type="protein sequence ID" value="KXT48597.1"/>
    <property type="molecule type" value="Genomic_DNA"/>
</dbReference>
<gene>
    <name evidence="1" type="ORF">HMPREF2531_02874</name>
</gene>
<protein>
    <submittedName>
        <fullName evidence="1">Uncharacterized protein</fullName>
    </submittedName>
</protein>
<organism evidence="1">
    <name type="scientific">Bacteroides intestinalis</name>
    <dbReference type="NCBI Taxonomy" id="329854"/>
    <lineage>
        <taxon>Bacteria</taxon>
        <taxon>Pseudomonadati</taxon>
        <taxon>Bacteroidota</taxon>
        <taxon>Bacteroidia</taxon>
        <taxon>Bacteroidales</taxon>
        <taxon>Bacteroidaceae</taxon>
        <taxon>Bacteroides</taxon>
    </lineage>
</organism>
<dbReference type="Proteomes" id="UP000070319">
    <property type="component" value="Unassembled WGS sequence"/>
</dbReference>
<evidence type="ECO:0000313" key="2">
    <source>
        <dbReference type="Proteomes" id="UP000070319"/>
    </source>
</evidence>
<sequence length="55" mass="5564">MGTDPLDQSGGLDITVTANVEMIACAIKTAKAVSGFQVLFGKGAVLARGAAMDHD</sequence>
<accession>A0A139LAX7</accession>
<comment type="caution">
    <text evidence="1">The sequence shown here is derived from an EMBL/GenBank/DDBJ whole genome shotgun (WGS) entry which is preliminary data.</text>
</comment>
<name>A0A139LAX7_9BACE</name>